<gene>
    <name evidence="2" type="ORF">SHERM_23046</name>
</gene>
<feature type="transmembrane region" description="Helical" evidence="1">
    <location>
        <begin position="401"/>
        <end position="421"/>
    </location>
</feature>
<reference evidence="2" key="1">
    <citation type="submission" date="2019-12" db="EMBL/GenBank/DDBJ databases">
        <authorList>
            <person name="Scholes J."/>
        </authorList>
    </citation>
    <scope>NUCLEOTIDE SEQUENCE</scope>
</reference>
<feature type="transmembrane region" description="Helical" evidence="1">
    <location>
        <begin position="206"/>
        <end position="232"/>
    </location>
</feature>
<sequence length="442" mass="49626">MNDNSAFIEPDEALTPLNSLEFTENVGDNCLLQLYLSVFYTGYPLFLIAILWFILLGLFLLLLCVYVCCCRRRHYGYPKFACGLNLSVFFLLLFTIAAACSTVESTCCKTKSSVLFVFLKKSSCLVATKNVGVNHIFLPRQLQTDIDNVNGMITTAATTLERTTKNNKDDISRYLDVVRRVLIAVALVMLFLNNGGSIVSIIGPHFLIYFLVFFSWIFIAFTFFMSGIFLALHNATGDTCAAMHEWVDNPTAHTALDQIIPCMDPATSQEARSQSREVTIQMVQLVNGIIANVSNRKFPNAAQMAPLFCNPYNPDRTYKRMCPAGEVDLNNATQLKMAYINYECCLTPSLYDVVSRAVNLSYGLHHYGPFLSDLADCTFLRDTFTTIYDRHCPGLREDSQWVYIGLFILSTGLFLSMLSWVPVVREIRLKPVHATSAQVSAE</sequence>
<evidence type="ECO:0000313" key="2">
    <source>
        <dbReference type="EMBL" id="CAA0827351.1"/>
    </source>
</evidence>
<organism evidence="2 3">
    <name type="scientific">Striga hermonthica</name>
    <name type="common">Purple witchweed</name>
    <name type="synonym">Buchnera hermonthica</name>
    <dbReference type="NCBI Taxonomy" id="68872"/>
    <lineage>
        <taxon>Eukaryota</taxon>
        <taxon>Viridiplantae</taxon>
        <taxon>Streptophyta</taxon>
        <taxon>Embryophyta</taxon>
        <taxon>Tracheophyta</taxon>
        <taxon>Spermatophyta</taxon>
        <taxon>Magnoliopsida</taxon>
        <taxon>eudicotyledons</taxon>
        <taxon>Gunneridae</taxon>
        <taxon>Pentapetalae</taxon>
        <taxon>asterids</taxon>
        <taxon>lamiids</taxon>
        <taxon>Lamiales</taxon>
        <taxon>Orobanchaceae</taxon>
        <taxon>Buchnereae</taxon>
        <taxon>Striga</taxon>
    </lineage>
</organism>
<accession>A0A9N7NEM5</accession>
<keyword evidence="1" id="KW-0472">Membrane</keyword>
<proteinExistence type="predicted"/>
<dbReference type="EMBL" id="CACSLK010027751">
    <property type="protein sequence ID" value="CAA0827351.1"/>
    <property type="molecule type" value="Genomic_DNA"/>
</dbReference>
<keyword evidence="1" id="KW-1133">Transmembrane helix</keyword>
<protein>
    <submittedName>
        <fullName evidence="2">Uncharacterized protein</fullName>
    </submittedName>
</protein>
<dbReference type="GO" id="GO:0005886">
    <property type="term" value="C:plasma membrane"/>
    <property type="evidence" value="ECO:0007669"/>
    <property type="project" value="TreeGrafter"/>
</dbReference>
<feature type="transmembrane region" description="Helical" evidence="1">
    <location>
        <begin position="45"/>
        <end position="68"/>
    </location>
</feature>
<name>A0A9N7NEM5_STRHE</name>
<dbReference type="InterPro" id="IPR040283">
    <property type="entry name" value="DDB_G0292058-like"/>
</dbReference>
<feature type="transmembrane region" description="Helical" evidence="1">
    <location>
        <begin position="177"/>
        <end position="194"/>
    </location>
</feature>
<evidence type="ECO:0000313" key="3">
    <source>
        <dbReference type="Proteomes" id="UP001153555"/>
    </source>
</evidence>
<dbReference type="AlphaFoldDB" id="A0A9N7NEM5"/>
<feature type="transmembrane region" description="Helical" evidence="1">
    <location>
        <begin position="80"/>
        <end position="99"/>
    </location>
</feature>
<dbReference type="PANTHER" id="PTHR31414:SF31">
    <property type="entry name" value="PROTEIN TWEETY HOMOLOG"/>
    <property type="match status" value="1"/>
</dbReference>
<evidence type="ECO:0000256" key="1">
    <source>
        <dbReference type="SAM" id="Phobius"/>
    </source>
</evidence>
<dbReference type="Proteomes" id="UP001153555">
    <property type="component" value="Unassembled WGS sequence"/>
</dbReference>
<dbReference type="PANTHER" id="PTHR31414">
    <property type="entry name" value="TRANSMEMBRANE PROTEIN DDB_G0292058"/>
    <property type="match status" value="1"/>
</dbReference>
<dbReference type="OrthoDB" id="1937321at2759"/>
<comment type="caution">
    <text evidence="2">The sequence shown here is derived from an EMBL/GenBank/DDBJ whole genome shotgun (WGS) entry which is preliminary data.</text>
</comment>
<keyword evidence="1" id="KW-0812">Transmembrane</keyword>
<keyword evidence="3" id="KW-1185">Reference proteome</keyword>
<dbReference type="GO" id="GO:0009506">
    <property type="term" value="C:plasmodesma"/>
    <property type="evidence" value="ECO:0007669"/>
    <property type="project" value="TreeGrafter"/>
</dbReference>